<dbReference type="AlphaFoldDB" id="A0AAD5UHE8"/>
<proteinExistence type="predicted"/>
<evidence type="ECO:0000313" key="2">
    <source>
        <dbReference type="Proteomes" id="UP001210925"/>
    </source>
</evidence>
<evidence type="ECO:0000313" key="1">
    <source>
        <dbReference type="EMBL" id="KAJ3255688.1"/>
    </source>
</evidence>
<reference evidence="1" key="1">
    <citation type="submission" date="2020-05" db="EMBL/GenBank/DDBJ databases">
        <title>Phylogenomic resolution of chytrid fungi.</title>
        <authorList>
            <person name="Stajich J.E."/>
            <person name="Amses K."/>
            <person name="Simmons R."/>
            <person name="Seto K."/>
            <person name="Myers J."/>
            <person name="Bonds A."/>
            <person name="Quandt C.A."/>
            <person name="Barry K."/>
            <person name="Liu P."/>
            <person name="Grigoriev I."/>
            <person name="Longcore J.E."/>
            <person name="James T.Y."/>
        </authorList>
    </citation>
    <scope>NUCLEOTIDE SEQUENCE</scope>
    <source>
        <strain evidence="1">PLAUS21</strain>
    </source>
</reference>
<protein>
    <submittedName>
        <fullName evidence="1">Uncharacterized protein</fullName>
    </submittedName>
</protein>
<gene>
    <name evidence="1" type="ORF">HK103_006130</name>
</gene>
<name>A0AAD5UHE8_9FUNG</name>
<dbReference type="EMBL" id="JADGKB010000062">
    <property type="protein sequence ID" value="KAJ3255688.1"/>
    <property type="molecule type" value="Genomic_DNA"/>
</dbReference>
<sequence length="335" mass="39250">MVESIDLDNPLDEYKKSLFSILIKKLNNDLAISNSNEFIDLILKTIEFQPKIQFDLLNELDIGKWKEHEIEIGKHQLNVETENSTMILFTILNQIKQKSKYLNIDNLEIFTGAYYSIVLYYREQLQVKVSEYKNTFFTVNQTKEKHKKLGIITSIYESIKQIIDAIEQDTLDQIYITLSFERKTNFDYLIDQHSEFQSELLDLITSEFYTEIVNSSLIFDMEYKGIVSRDFVIILQTIKSLKELNGDNDIWMLVMQKYDLYVFDNVILKRYDMEGARQLEIDLNQFQVLGKIPKSMVGLQVLLKPLDEKVSLIDSGIEGLSRNEVKKILSLFVLE</sequence>
<organism evidence="1 2">
    <name type="scientific">Boothiomyces macroporosus</name>
    <dbReference type="NCBI Taxonomy" id="261099"/>
    <lineage>
        <taxon>Eukaryota</taxon>
        <taxon>Fungi</taxon>
        <taxon>Fungi incertae sedis</taxon>
        <taxon>Chytridiomycota</taxon>
        <taxon>Chytridiomycota incertae sedis</taxon>
        <taxon>Chytridiomycetes</taxon>
        <taxon>Rhizophydiales</taxon>
        <taxon>Terramycetaceae</taxon>
        <taxon>Boothiomyces</taxon>
    </lineage>
</organism>
<comment type="caution">
    <text evidence="1">The sequence shown here is derived from an EMBL/GenBank/DDBJ whole genome shotgun (WGS) entry which is preliminary data.</text>
</comment>
<keyword evidence="2" id="KW-1185">Reference proteome</keyword>
<accession>A0AAD5UHE8</accession>
<dbReference type="Proteomes" id="UP001210925">
    <property type="component" value="Unassembled WGS sequence"/>
</dbReference>